<gene>
    <name evidence="1" type="ORF">FWK35_00015417</name>
</gene>
<organism evidence="1 2">
    <name type="scientific">Aphis craccivora</name>
    <name type="common">Cowpea aphid</name>
    <dbReference type="NCBI Taxonomy" id="307492"/>
    <lineage>
        <taxon>Eukaryota</taxon>
        <taxon>Metazoa</taxon>
        <taxon>Ecdysozoa</taxon>
        <taxon>Arthropoda</taxon>
        <taxon>Hexapoda</taxon>
        <taxon>Insecta</taxon>
        <taxon>Pterygota</taxon>
        <taxon>Neoptera</taxon>
        <taxon>Paraneoptera</taxon>
        <taxon>Hemiptera</taxon>
        <taxon>Sternorrhyncha</taxon>
        <taxon>Aphidomorpha</taxon>
        <taxon>Aphidoidea</taxon>
        <taxon>Aphididae</taxon>
        <taxon>Aphidini</taxon>
        <taxon>Aphis</taxon>
        <taxon>Aphis</taxon>
    </lineage>
</organism>
<dbReference type="AlphaFoldDB" id="A0A6G0W4T6"/>
<comment type="caution">
    <text evidence="1">The sequence shown here is derived from an EMBL/GenBank/DDBJ whole genome shotgun (WGS) entry which is preliminary data.</text>
</comment>
<protein>
    <submittedName>
        <fullName evidence="1">Uncharacterized protein</fullName>
    </submittedName>
</protein>
<evidence type="ECO:0000313" key="2">
    <source>
        <dbReference type="Proteomes" id="UP000478052"/>
    </source>
</evidence>
<accession>A0A6G0W4T6</accession>
<proteinExistence type="predicted"/>
<sequence length="417" mass="48067">MFYLESFVFHPFPLLEATITTTYATKEFQFQFCETTSPKGGRDRTPSVEKSSAAVQLERAASGKTCDAAEALPSRSATLPIVVVSSSCFDVCASCCQARFSIYIFSYSLSRVRLCGSPKTLNISMTSLVHSLTKSKNLCLLFHYSYPHLSLSEHESSLIAVHKPIKNEEKTDSERSDECIDFTMLCLVHWGGHFLNFPIVFKSAGKNQKKIKKKREFLRKTSFRPNRFFYMVVIQKLITFKFLRNLSKTIKNTTLSWRFLYFLISSSYIPILTKIRQNHEYLQIIFILAYINVTAVYNVNESSILYFTFRWRWSRQDNEAKTYQIFSRQNGRTRHDAAARPFPLSKTLSPLLRHLQIYTCNRRRTFYDPSILFNPSTLPSSFYVRRRNNSQCWYSAGGSVADRQDPSLFGWLGVGGA</sequence>
<evidence type="ECO:0000313" key="1">
    <source>
        <dbReference type="EMBL" id="KAF0721997.1"/>
    </source>
</evidence>
<reference evidence="1 2" key="1">
    <citation type="submission" date="2019-08" db="EMBL/GenBank/DDBJ databases">
        <title>Whole genome of Aphis craccivora.</title>
        <authorList>
            <person name="Voronova N.V."/>
            <person name="Shulinski R.S."/>
            <person name="Bandarenka Y.V."/>
            <person name="Zhorov D.G."/>
            <person name="Warner D."/>
        </authorList>
    </citation>
    <scope>NUCLEOTIDE SEQUENCE [LARGE SCALE GENOMIC DNA]</scope>
    <source>
        <strain evidence="1">180601</strain>
        <tissue evidence="1">Whole Body</tissue>
    </source>
</reference>
<dbReference type="Proteomes" id="UP000478052">
    <property type="component" value="Unassembled WGS sequence"/>
</dbReference>
<name>A0A6G0W4T6_APHCR</name>
<keyword evidence="2" id="KW-1185">Reference proteome</keyword>
<dbReference type="EMBL" id="VUJU01009106">
    <property type="protein sequence ID" value="KAF0721997.1"/>
    <property type="molecule type" value="Genomic_DNA"/>
</dbReference>